<feature type="transmembrane region" description="Helical" evidence="4">
    <location>
        <begin position="287"/>
        <end position="307"/>
    </location>
</feature>
<gene>
    <name evidence="7" type="ORF">E4633_11320</name>
    <name evidence="6" type="ORF">E4633_15710</name>
</gene>
<keyword evidence="4" id="KW-0812">Transmembrane</keyword>
<dbReference type="Proteomes" id="UP000306416">
    <property type="component" value="Unassembled WGS sequence"/>
</dbReference>
<dbReference type="InterPro" id="IPR029044">
    <property type="entry name" value="Nucleotide-diphossugar_trans"/>
</dbReference>
<evidence type="ECO:0000313" key="8">
    <source>
        <dbReference type="Proteomes" id="UP000306416"/>
    </source>
</evidence>
<proteinExistence type="inferred from homology"/>
<name>A0A4S1CH29_9BACT</name>
<evidence type="ECO:0000259" key="5">
    <source>
        <dbReference type="Pfam" id="PF00535"/>
    </source>
</evidence>
<keyword evidence="8" id="KW-1185">Reference proteome</keyword>
<evidence type="ECO:0000313" key="6">
    <source>
        <dbReference type="EMBL" id="TGU70449.1"/>
    </source>
</evidence>
<comment type="caution">
    <text evidence="7">The sequence shown here is derived from an EMBL/GenBank/DDBJ whole genome shotgun (WGS) entry which is preliminary data.</text>
</comment>
<evidence type="ECO:0000256" key="1">
    <source>
        <dbReference type="ARBA" id="ARBA00006739"/>
    </source>
</evidence>
<feature type="transmembrane region" description="Helical" evidence="4">
    <location>
        <begin position="344"/>
        <end position="362"/>
    </location>
</feature>
<reference evidence="7 8" key="1">
    <citation type="submission" date="2019-04" db="EMBL/GenBank/DDBJ databases">
        <title>Geobacter oryzae sp. nov., ferric-reducing bacteria isolated from paddy soil.</title>
        <authorList>
            <person name="Xu Z."/>
            <person name="Masuda Y."/>
            <person name="Itoh H."/>
            <person name="Senoo K."/>
        </authorList>
    </citation>
    <scope>NUCLEOTIDE SEQUENCE [LARGE SCALE GENOMIC DNA]</scope>
    <source>
        <strain evidence="7 8">Red111</strain>
    </source>
</reference>
<dbReference type="PANTHER" id="PTHR43630">
    <property type="entry name" value="POLY-BETA-1,6-N-ACETYL-D-GLUCOSAMINE SYNTHASE"/>
    <property type="match status" value="1"/>
</dbReference>
<accession>A0A4S1CH29</accession>
<dbReference type="EMBL" id="SRSC01000002">
    <property type="protein sequence ID" value="TGU72869.1"/>
    <property type="molecule type" value="Genomic_DNA"/>
</dbReference>
<dbReference type="CDD" id="cd06439">
    <property type="entry name" value="CESA_like_1"/>
    <property type="match status" value="1"/>
</dbReference>
<evidence type="ECO:0000256" key="3">
    <source>
        <dbReference type="ARBA" id="ARBA00022679"/>
    </source>
</evidence>
<keyword evidence="4" id="KW-1133">Transmembrane helix</keyword>
<evidence type="ECO:0000256" key="4">
    <source>
        <dbReference type="SAM" id="Phobius"/>
    </source>
</evidence>
<dbReference type="EMBL" id="SRSC01000004">
    <property type="protein sequence ID" value="TGU70449.1"/>
    <property type="molecule type" value="Genomic_DNA"/>
</dbReference>
<keyword evidence="4" id="KW-0472">Membrane</keyword>
<evidence type="ECO:0000313" key="7">
    <source>
        <dbReference type="EMBL" id="TGU72869.1"/>
    </source>
</evidence>
<dbReference type="RefSeq" id="WP_135870337.1">
    <property type="nucleotide sequence ID" value="NZ_SRSC01000002.1"/>
</dbReference>
<organism evidence="7 8">
    <name type="scientific">Geomonas terrae</name>
    <dbReference type="NCBI Taxonomy" id="2562681"/>
    <lineage>
        <taxon>Bacteria</taxon>
        <taxon>Pseudomonadati</taxon>
        <taxon>Thermodesulfobacteriota</taxon>
        <taxon>Desulfuromonadia</taxon>
        <taxon>Geobacterales</taxon>
        <taxon>Geobacteraceae</taxon>
        <taxon>Geomonas</taxon>
    </lineage>
</organism>
<keyword evidence="3 7" id="KW-0808">Transferase</keyword>
<feature type="transmembrane region" description="Helical" evidence="4">
    <location>
        <begin position="313"/>
        <end position="332"/>
    </location>
</feature>
<dbReference type="Gene3D" id="3.90.550.10">
    <property type="entry name" value="Spore Coat Polysaccharide Biosynthesis Protein SpsA, Chain A"/>
    <property type="match status" value="1"/>
</dbReference>
<feature type="domain" description="Glycosyltransferase 2-like" evidence="5">
    <location>
        <begin position="45"/>
        <end position="159"/>
    </location>
</feature>
<protein>
    <submittedName>
        <fullName evidence="7">Glycosyltransferase family 2 protein</fullName>
    </submittedName>
</protein>
<dbReference type="Pfam" id="PF00535">
    <property type="entry name" value="Glycos_transf_2"/>
    <property type="match status" value="1"/>
</dbReference>
<sequence length="376" mass="42755">MPILLFLFIFLVFWAYFGYPLSLYLLSYLRRRNVAKAPITPPVTFIITAFNEEKRIREKLENTVALDYPADLLQVVVASDGSTDRTNDIVREYQGRGVVLLEVKDRGGKENAQKEAVAIARGDILVFSDTATIIEPDSLYRITANFADSTIGCVSSVDRVVGRDGKPCGEGAYVRYEMWLRDLEGRVNSLVGLSGSFFAARKEVCRDFSPNMQSDFRTLLNSMRLGLRGVGDTEVIGLYQDVADSSREFDRKVRTVLRGITVFFKNLEFLNPFRYGLFAYQFCCHKLLRWLVPFFLTAALLINAFLAPFSPPYLFLFLLQCIFYLLAVAGWKRPSLARSLAVKLPLYFATVNLAIAVAWVRYLRGNRLVMWTPSER</sequence>
<dbReference type="PANTHER" id="PTHR43630:SF1">
    <property type="entry name" value="POLY-BETA-1,6-N-ACETYL-D-GLUCOSAMINE SYNTHASE"/>
    <property type="match status" value="1"/>
</dbReference>
<comment type="similarity">
    <text evidence="1">Belongs to the glycosyltransferase 2 family.</text>
</comment>
<dbReference type="AlphaFoldDB" id="A0A4S1CH29"/>
<dbReference type="SUPFAM" id="SSF53448">
    <property type="entry name" value="Nucleotide-diphospho-sugar transferases"/>
    <property type="match status" value="1"/>
</dbReference>
<dbReference type="InterPro" id="IPR001173">
    <property type="entry name" value="Glyco_trans_2-like"/>
</dbReference>
<evidence type="ECO:0000256" key="2">
    <source>
        <dbReference type="ARBA" id="ARBA00022676"/>
    </source>
</evidence>
<dbReference type="GO" id="GO:0016757">
    <property type="term" value="F:glycosyltransferase activity"/>
    <property type="evidence" value="ECO:0007669"/>
    <property type="project" value="UniProtKB-KW"/>
</dbReference>
<feature type="transmembrane region" description="Helical" evidence="4">
    <location>
        <begin position="6"/>
        <end position="26"/>
    </location>
</feature>
<keyword evidence="2" id="KW-0328">Glycosyltransferase</keyword>